<dbReference type="Proteomes" id="UP000242432">
    <property type="component" value="Unassembled WGS sequence"/>
</dbReference>
<accession>A0A1T4UZ93</accession>
<dbReference type="PANTHER" id="PTHR38733">
    <property type="entry name" value="PROTEIN MCRC"/>
    <property type="match status" value="1"/>
</dbReference>
<reference evidence="2" key="1">
    <citation type="submission" date="2017-02" db="EMBL/GenBank/DDBJ databases">
        <authorList>
            <person name="Varghese N."/>
            <person name="Submissions S."/>
        </authorList>
    </citation>
    <scope>NUCLEOTIDE SEQUENCE [LARGE SCALE GENOMIC DNA]</scope>
    <source>
        <strain evidence="2">DSM 3072</strain>
    </source>
</reference>
<gene>
    <name evidence="1" type="ORF">SAMN02745213_00314</name>
</gene>
<sequence length="456" mass="53521">MKTANNITVSEFDIIHCNENIDSCDSRLKKIDEPVFNELVSFINEYNSSCEFVSPDLFLKIERRLNIGNVITVKGYVGVISLKSGIQIEILPKIDLSNNGDYCKTRRILVAMLQTLRGFNNRFYKQASLNVRKMNIFEIFISMYLNRLSFLTKQGLKSGYITEEDNLKFFRGRLLVSEHLKTNLTHKEKFYLAYDEFSVNCAENRLIKSTLLRLKSISRSSSNLQEIIRQLVYFENIDESHNLDKDFNHCSSNDRNYPEYNSIIEWSKIFLQNKGFTSFTGGNSATALLFEMNKIFEGYVTRILKKEFENYYDDIKLVAQDTAISLFDIPRPIFKLKPDIVIKKRSNNLPILVMDTKWKTVSSDVRNNYGLSQADMYQMYAYGKKYNVREVWLIYPTTNISNDLKDLYFESNDNFIIRIKFFDLSSSIYKEKIKVIKKDFIEDNELLKEIMRDNYN</sequence>
<evidence type="ECO:0000313" key="1">
    <source>
        <dbReference type="EMBL" id="SKA58007.1"/>
    </source>
</evidence>
<name>A0A1T4UZ93_9GAMM</name>
<organism evidence="1 2">
    <name type="scientific">Succinivibrio dextrinosolvens DSM 3072</name>
    <dbReference type="NCBI Taxonomy" id="1123324"/>
    <lineage>
        <taxon>Bacteria</taxon>
        <taxon>Pseudomonadati</taxon>
        <taxon>Pseudomonadota</taxon>
        <taxon>Gammaproteobacteria</taxon>
        <taxon>Aeromonadales</taxon>
        <taxon>Succinivibrionaceae</taxon>
        <taxon>Succinivibrio</taxon>
    </lineage>
</organism>
<keyword evidence="2" id="KW-1185">Reference proteome</keyword>
<dbReference type="RefSeq" id="WP_078927932.1">
    <property type="nucleotide sequence ID" value="NZ_FUXX01000003.1"/>
</dbReference>
<dbReference type="InterPro" id="IPR019292">
    <property type="entry name" value="McrC"/>
</dbReference>
<dbReference type="AlphaFoldDB" id="A0A1T4UZ93"/>
<proteinExistence type="predicted"/>
<dbReference type="PANTHER" id="PTHR38733:SF1">
    <property type="entry name" value="TYPE IV METHYL-DIRECTED RESTRICTION ENZYME ECOKMCRBC"/>
    <property type="match status" value="1"/>
</dbReference>
<protein>
    <submittedName>
        <fullName evidence="1">5-methylcytosine-specific restriction enzyme subunit McrC</fullName>
    </submittedName>
</protein>
<dbReference type="Pfam" id="PF10117">
    <property type="entry name" value="McrBC"/>
    <property type="match status" value="1"/>
</dbReference>
<evidence type="ECO:0000313" key="2">
    <source>
        <dbReference type="Proteomes" id="UP000242432"/>
    </source>
</evidence>
<dbReference type="EMBL" id="FUXX01000003">
    <property type="protein sequence ID" value="SKA58007.1"/>
    <property type="molecule type" value="Genomic_DNA"/>
</dbReference>